<keyword evidence="4" id="KW-1185">Reference proteome</keyword>
<keyword evidence="2" id="KW-0472">Membrane</keyword>
<accession>A0A1J7CES3</accession>
<feature type="region of interest" description="Disordered" evidence="1">
    <location>
        <begin position="217"/>
        <end position="278"/>
    </location>
</feature>
<gene>
    <name evidence="3" type="ORF">BIV57_07000</name>
</gene>
<dbReference type="STRING" id="1428644.BIV57_07000"/>
<proteinExistence type="predicted"/>
<evidence type="ECO:0000313" key="4">
    <source>
        <dbReference type="Proteomes" id="UP000243342"/>
    </source>
</evidence>
<keyword evidence="2" id="KW-0812">Transmembrane</keyword>
<name>A0A1J7CES3_9ACTN</name>
<sequence length="278" mass="29487">MTVKIKHVQALLGGMGGEQLEFQGRYIRPQGMAELAFCAEQYGYTLLGVETRGFRFPVNVLTFHRDPSPAAQARAAATMQQYPGAGQPGQPVPGLEPAGGAKLRGPAAAARELAVLKDRINYDLTGKQATQRVLRVGAWLAVLLVLRFFAYGAGTSALVMVLVVAALYAVALGVALVVNKARNTGCGERLQAAGYQKVEGAQGHKWLPPHAVAAPQQAYPPAQQGYPQQQAAPAPAPVYPQQQAAPAPVYPQQQAAPGQPQPQQPADPRAGWGNPYQQ</sequence>
<protein>
    <submittedName>
        <fullName evidence="3">Uncharacterized protein</fullName>
    </submittedName>
</protein>
<dbReference type="Proteomes" id="UP000243342">
    <property type="component" value="Unassembled WGS sequence"/>
</dbReference>
<dbReference type="AlphaFoldDB" id="A0A1J7CES3"/>
<comment type="caution">
    <text evidence="3">The sequence shown here is derived from an EMBL/GenBank/DDBJ whole genome shotgun (WGS) entry which is preliminary data.</text>
</comment>
<dbReference type="OrthoDB" id="4226222at2"/>
<reference evidence="3 4" key="1">
    <citation type="submission" date="2016-10" db="EMBL/GenBank/DDBJ databases">
        <title>Genome sequence of Streptomyces gilvigriseus MUSC 26.</title>
        <authorList>
            <person name="Lee L.-H."/>
            <person name="Ser H.-L."/>
        </authorList>
    </citation>
    <scope>NUCLEOTIDE SEQUENCE [LARGE SCALE GENOMIC DNA]</scope>
    <source>
        <strain evidence="3 4">MUSC 26</strain>
    </source>
</reference>
<evidence type="ECO:0000313" key="3">
    <source>
        <dbReference type="EMBL" id="OIV38186.1"/>
    </source>
</evidence>
<feature type="compositionally biased region" description="Low complexity" evidence="1">
    <location>
        <begin position="217"/>
        <end position="258"/>
    </location>
</feature>
<feature type="transmembrane region" description="Helical" evidence="2">
    <location>
        <begin position="157"/>
        <end position="179"/>
    </location>
</feature>
<dbReference type="RefSeq" id="WP_071655823.1">
    <property type="nucleotide sequence ID" value="NZ_MLCF01000027.1"/>
</dbReference>
<dbReference type="EMBL" id="MLCF01000027">
    <property type="protein sequence ID" value="OIV38186.1"/>
    <property type="molecule type" value="Genomic_DNA"/>
</dbReference>
<feature type="transmembrane region" description="Helical" evidence="2">
    <location>
        <begin position="133"/>
        <end position="151"/>
    </location>
</feature>
<keyword evidence="2" id="KW-1133">Transmembrane helix</keyword>
<evidence type="ECO:0000256" key="1">
    <source>
        <dbReference type="SAM" id="MobiDB-lite"/>
    </source>
</evidence>
<evidence type="ECO:0000256" key="2">
    <source>
        <dbReference type="SAM" id="Phobius"/>
    </source>
</evidence>
<organism evidence="3 4">
    <name type="scientific">Mangrovactinospora gilvigrisea</name>
    <dbReference type="NCBI Taxonomy" id="1428644"/>
    <lineage>
        <taxon>Bacteria</taxon>
        <taxon>Bacillati</taxon>
        <taxon>Actinomycetota</taxon>
        <taxon>Actinomycetes</taxon>
        <taxon>Kitasatosporales</taxon>
        <taxon>Streptomycetaceae</taxon>
        <taxon>Mangrovactinospora</taxon>
    </lineage>
</organism>